<dbReference type="Proteomes" id="UP001358586">
    <property type="component" value="Chromosome 10"/>
</dbReference>
<dbReference type="Gene3D" id="3.30.420.10">
    <property type="entry name" value="Ribonuclease H-like superfamily/Ribonuclease H"/>
    <property type="match status" value="1"/>
</dbReference>
<reference evidence="2 3" key="1">
    <citation type="submission" date="2023-03" db="EMBL/GenBank/DDBJ databases">
        <title>WGS of Gossypium arboreum.</title>
        <authorList>
            <person name="Yu D."/>
        </authorList>
    </citation>
    <scope>NUCLEOTIDE SEQUENCE [LARGE SCALE GENOMIC DNA]</scope>
    <source>
        <tissue evidence="2">Leaf</tissue>
    </source>
</reference>
<dbReference type="InterPro" id="IPR044730">
    <property type="entry name" value="RNase_H-like_dom_plant"/>
</dbReference>
<comment type="caution">
    <text evidence="2">The sequence shown here is derived from an EMBL/GenBank/DDBJ whole genome shotgun (WGS) entry which is preliminary data.</text>
</comment>
<keyword evidence="3" id="KW-1185">Reference proteome</keyword>
<name>A0ABR0NIZ0_GOSAR</name>
<gene>
    <name evidence="2" type="ORF">PVK06_035402</name>
</gene>
<accession>A0ABR0NIZ0</accession>
<dbReference type="CDD" id="cd06222">
    <property type="entry name" value="RNase_H_like"/>
    <property type="match status" value="1"/>
</dbReference>
<evidence type="ECO:0000313" key="3">
    <source>
        <dbReference type="Proteomes" id="UP001358586"/>
    </source>
</evidence>
<evidence type="ECO:0000259" key="1">
    <source>
        <dbReference type="Pfam" id="PF13456"/>
    </source>
</evidence>
<feature type="domain" description="RNase H type-1" evidence="1">
    <location>
        <begin position="267"/>
        <end position="341"/>
    </location>
</feature>
<dbReference type="Pfam" id="PF13456">
    <property type="entry name" value="RVT_3"/>
    <property type="match status" value="1"/>
</dbReference>
<proteinExistence type="predicted"/>
<protein>
    <recommendedName>
        <fullName evidence="1">RNase H type-1 domain-containing protein</fullName>
    </recommendedName>
</protein>
<dbReference type="InterPro" id="IPR002156">
    <property type="entry name" value="RNaseH_domain"/>
</dbReference>
<dbReference type="EMBL" id="JARKNE010000010">
    <property type="protein sequence ID" value="KAK5794191.1"/>
    <property type="molecule type" value="Genomic_DNA"/>
</dbReference>
<sequence>MDRCKRNKVEELVDGEGNTHASNATLLWLATDYFTSLFTTKSVGDPSSILEGVEPCISQQMNEDLENDFTYEEVCSALKAMSPLKASGEDEIGMIFYQRMAATRGVVNGFRVSRQAPRITHLFFAADSLIIGDASINRAMVIKDILEVYVNCSGQKVNFDKLEIFFSSNVDQFEPFVEIWKRSWLNFDGKKSRKKKASLVFMEGAAETFSMEKADQIMSLPILTTDQSDKVVWFRENSGIYSAKSGYKMLLENSIWCESSTHAVGIVCLLRQLKFALDSGFTNVILKSDSRLVVNNIQQSSEDYSETRPFTWDVKNLARKFHFCQFQFIARERKGAAHAMAVEGMQTE</sequence>
<evidence type="ECO:0000313" key="2">
    <source>
        <dbReference type="EMBL" id="KAK5794191.1"/>
    </source>
</evidence>
<organism evidence="2 3">
    <name type="scientific">Gossypium arboreum</name>
    <name type="common">Tree cotton</name>
    <name type="synonym">Gossypium nanking</name>
    <dbReference type="NCBI Taxonomy" id="29729"/>
    <lineage>
        <taxon>Eukaryota</taxon>
        <taxon>Viridiplantae</taxon>
        <taxon>Streptophyta</taxon>
        <taxon>Embryophyta</taxon>
        <taxon>Tracheophyta</taxon>
        <taxon>Spermatophyta</taxon>
        <taxon>Magnoliopsida</taxon>
        <taxon>eudicotyledons</taxon>
        <taxon>Gunneridae</taxon>
        <taxon>Pentapetalae</taxon>
        <taxon>rosids</taxon>
        <taxon>malvids</taxon>
        <taxon>Malvales</taxon>
        <taxon>Malvaceae</taxon>
        <taxon>Malvoideae</taxon>
        <taxon>Gossypium</taxon>
    </lineage>
</organism>
<dbReference type="InterPro" id="IPR036397">
    <property type="entry name" value="RNaseH_sf"/>
</dbReference>